<dbReference type="Proteomes" id="UP000319263">
    <property type="component" value="Chromosome"/>
</dbReference>
<dbReference type="InterPro" id="IPR000073">
    <property type="entry name" value="AB_hydrolase_1"/>
</dbReference>
<evidence type="ECO:0000313" key="3">
    <source>
        <dbReference type="Proteomes" id="UP000319263"/>
    </source>
</evidence>
<dbReference type="RefSeq" id="WP_143988097.1">
    <property type="nucleotide sequence ID" value="NZ_CP041692.1"/>
</dbReference>
<keyword evidence="2" id="KW-0378">Hydrolase</keyword>
<dbReference type="AlphaFoldDB" id="A0A516Q448"/>
<organism evidence="2 3">
    <name type="scientific">Microlunatus elymi</name>
    <dbReference type="NCBI Taxonomy" id="2596828"/>
    <lineage>
        <taxon>Bacteria</taxon>
        <taxon>Bacillati</taxon>
        <taxon>Actinomycetota</taxon>
        <taxon>Actinomycetes</taxon>
        <taxon>Propionibacteriales</taxon>
        <taxon>Propionibacteriaceae</taxon>
        <taxon>Microlunatus</taxon>
    </lineage>
</organism>
<dbReference type="PANTHER" id="PTHR43433:SF5">
    <property type="entry name" value="AB HYDROLASE-1 DOMAIN-CONTAINING PROTEIN"/>
    <property type="match status" value="1"/>
</dbReference>
<proteinExistence type="predicted"/>
<evidence type="ECO:0000259" key="1">
    <source>
        <dbReference type="Pfam" id="PF12697"/>
    </source>
</evidence>
<dbReference type="GO" id="GO:0016787">
    <property type="term" value="F:hydrolase activity"/>
    <property type="evidence" value="ECO:0007669"/>
    <property type="project" value="UniProtKB-KW"/>
</dbReference>
<dbReference type="KEGG" id="mik:FOE78_21635"/>
<feature type="domain" description="AB hydrolase-1" evidence="1">
    <location>
        <begin position="33"/>
        <end position="248"/>
    </location>
</feature>
<reference evidence="2 3" key="1">
    <citation type="submission" date="2019-07" db="EMBL/GenBank/DDBJ databases">
        <title>Microlunatus dokdonensis sp. nov. isolated from the rhizospheric soil of the wild plant Elymus tsukushiensis.</title>
        <authorList>
            <person name="Ghim S.-Y."/>
            <person name="Hwang Y.-J."/>
            <person name="Son J.-S."/>
            <person name="Shin J.-H."/>
        </authorList>
    </citation>
    <scope>NUCLEOTIDE SEQUENCE [LARGE SCALE GENOMIC DNA]</scope>
    <source>
        <strain evidence="2 3">KUDC0627</strain>
    </source>
</reference>
<dbReference type="OrthoDB" id="3734106at2"/>
<sequence length="262" mass="26910">MEKTTSADGTVIAYEGSGSGAALVCVSPAFGLRGVFDDLAAEFAAEHTVVRYDRRGRGDSTDAIAPADVASYRIEREVEDLAAVIAAVGGPVAVLGYSSGCHLALAAAAAGLPVDRIALYEPPFRRGDTVIKSELVDKLAGLVAAGRLGDAVATFQIEGVGAPAEMVNDMRRTPMFAALEAVGQTVVYDATLTADPAPSQAVRSLSQPVLAIAGADTWPMLIDGARYVAESVPHGEFIEVPGGANHAMGAVETAAALRPFLS</sequence>
<dbReference type="InterPro" id="IPR050471">
    <property type="entry name" value="AB_hydrolase"/>
</dbReference>
<accession>A0A516Q448</accession>
<protein>
    <submittedName>
        <fullName evidence="2">Alpha/beta fold hydrolase</fullName>
    </submittedName>
</protein>
<keyword evidence="3" id="KW-1185">Reference proteome</keyword>
<dbReference type="Gene3D" id="3.40.50.1820">
    <property type="entry name" value="alpha/beta hydrolase"/>
    <property type="match status" value="1"/>
</dbReference>
<dbReference type="EMBL" id="CP041692">
    <property type="protein sequence ID" value="QDP98155.1"/>
    <property type="molecule type" value="Genomic_DNA"/>
</dbReference>
<dbReference type="SUPFAM" id="SSF53474">
    <property type="entry name" value="alpha/beta-Hydrolases"/>
    <property type="match status" value="1"/>
</dbReference>
<gene>
    <name evidence="2" type="ORF">FOE78_21635</name>
</gene>
<dbReference type="InterPro" id="IPR029058">
    <property type="entry name" value="AB_hydrolase_fold"/>
</dbReference>
<name>A0A516Q448_9ACTN</name>
<evidence type="ECO:0000313" key="2">
    <source>
        <dbReference type="EMBL" id="QDP98155.1"/>
    </source>
</evidence>
<dbReference type="PANTHER" id="PTHR43433">
    <property type="entry name" value="HYDROLASE, ALPHA/BETA FOLD FAMILY PROTEIN"/>
    <property type="match status" value="1"/>
</dbReference>
<dbReference type="Pfam" id="PF12697">
    <property type="entry name" value="Abhydrolase_6"/>
    <property type="match status" value="1"/>
</dbReference>